<evidence type="ECO:0000256" key="4">
    <source>
        <dbReference type="ARBA" id="ARBA00022490"/>
    </source>
</evidence>
<dbReference type="GO" id="GO:0009252">
    <property type="term" value="P:peptidoglycan biosynthetic process"/>
    <property type="evidence" value="ECO:0007669"/>
    <property type="project" value="UniProtKB-UniRule"/>
</dbReference>
<dbReference type="GO" id="GO:0071555">
    <property type="term" value="P:cell wall organization"/>
    <property type="evidence" value="ECO:0007669"/>
    <property type="project" value="UniProtKB-KW"/>
</dbReference>
<evidence type="ECO:0000256" key="5">
    <source>
        <dbReference type="ARBA" id="ARBA00022598"/>
    </source>
</evidence>
<dbReference type="AlphaFoldDB" id="A0A7C0XB95"/>
<dbReference type="SUPFAM" id="SSF53623">
    <property type="entry name" value="MurD-like peptide ligases, catalytic domain"/>
    <property type="match status" value="1"/>
</dbReference>
<dbReference type="UniPathway" id="UPA00219"/>
<keyword evidence="5 18" id="KW-0436">Ligase</keyword>
<dbReference type="Proteomes" id="UP000885931">
    <property type="component" value="Unassembled WGS sequence"/>
</dbReference>
<evidence type="ECO:0000259" key="15">
    <source>
        <dbReference type="Pfam" id="PF01225"/>
    </source>
</evidence>
<protein>
    <recommendedName>
        <fullName evidence="3 14">UDP-N-acetylmuramate--L-alanine ligase</fullName>
        <ecNumber evidence="3 14">6.3.2.8</ecNumber>
    </recommendedName>
</protein>
<dbReference type="InterPro" id="IPR036565">
    <property type="entry name" value="Mur-like_cat_sf"/>
</dbReference>
<dbReference type="InterPro" id="IPR004101">
    <property type="entry name" value="Mur_ligase_C"/>
</dbReference>
<evidence type="ECO:0000313" key="18">
    <source>
        <dbReference type="EMBL" id="HDM90424.1"/>
    </source>
</evidence>
<dbReference type="GO" id="GO:0008763">
    <property type="term" value="F:UDP-N-acetylmuramate-L-alanine ligase activity"/>
    <property type="evidence" value="ECO:0007669"/>
    <property type="project" value="UniProtKB-UniRule"/>
</dbReference>
<evidence type="ECO:0000256" key="12">
    <source>
        <dbReference type="ARBA" id="ARBA00023316"/>
    </source>
</evidence>
<evidence type="ECO:0000259" key="17">
    <source>
        <dbReference type="Pfam" id="PF08245"/>
    </source>
</evidence>
<keyword evidence="6" id="KW-0132">Cell division</keyword>
<evidence type="ECO:0000256" key="2">
    <source>
        <dbReference type="ARBA" id="ARBA00004752"/>
    </source>
</evidence>
<feature type="domain" description="Mur ligase N-terminal catalytic" evidence="15">
    <location>
        <begin position="7"/>
        <end position="106"/>
    </location>
</feature>
<evidence type="ECO:0000256" key="3">
    <source>
        <dbReference type="ARBA" id="ARBA00012211"/>
    </source>
</evidence>
<dbReference type="Pfam" id="PF08245">
    <property type="entry name" value="Mur_ligase_M"/>
    <property type="match status" value="1"/>
</dbReference>
<feature type="domain" description="Mur ligase C-terminal" evidence="16">
    <location>
        <begin position="311"/>
        <end position="439"/>
    </location>
</feature>
<dbReference type="GO" id="GO:0008360">
    <property type="term" value="P:regulation of cell shape"/>
    <property type="evidence" value="ECO:0007669"/>
    <property type="project" value="UniProtKB-KW"/>
</dbReference>
<evidence type="ECO:0000259" key="16">
    <source>
        <dbReference type="Pfam" id="PF02875"/>
    </source>
</evidence>
<dbReference type="GO" id="GO:0051301">
    <property type="term" value="P:cell division"/>
    <property type="evidence" value="ECO:0007669"/>
    <property type="project" value="UniProtKB-KW"/>
</dbReference>
<dbReference type="InterPro" id="IPR036615">
    <property type="entry name" value="Mur_ligase_C_dom_sf"/>
</dbReference>
<dbReference type="InterPro" id="IPR050061">
    <property type="entry name" value="MurCDEF_pg_biosynth"/>
</dbReference>
<keyword evidence="8" id="KW-0067">ATP-binding</keyword>
<dbReference type="SUPFAM" id="SSF53244">
    <property type="entry name" value="MurD-like peptide ligases, peptide-binding domain"/>
    <property type="match status" value="1"/>
</dbReference>
<evidence type="ECO:0000256" key="14">
    <source>
        <dbReference type="NCBIfam" id="TIGR01082"/>
    </source>
</evidence>
<evidence type="ECO:0000256" key="7">
    <source>
        <dbReference type="ARBA" id="ARBA00022741"/>
    </source>
</evidence>
<dbReference type="SUPFAM" id="SSF51984">
    <property type="entry name" value="MurCD N-terminal domain"/>
    <property type="match status" value="1"/>
</dbReference>
<dbReference type="EC" id="6.3.2.8" evidence="3 14"/>
<reference evidence="18" key="1">
    <citation type="journal article" date="2020" name="mSystems">
        <title>Genome- and Community-Level Interaction Insights into Carbon Utilization and Element Cycling Functions of Hydrothermarchaeota in Hydrothermal Sediment.</title>
        <authorList>
            <person name="Zhou Z."/>
            <person name="Liu Y."/>
            <person name="Xu W."/>
            <person name="Pan J."/>
            <person name="Luo Z.H."/>
            <person name="Li M."/>
        </authorList>
    </citation>
    <scope>NUCLEOTIDE SEQUENCE [LARGE SCALE GENOMIC DNA]</scope>
    <source>
        <strain evidence="18">HyVt-237</strain>
    </source>
</reference>
<dbReference type="NCBIfam" id="TIGR01082">
    <property type="entry name" value="murC"/>
    <property type="match status" value="1"/>
</dbReference>
<keyword evidence="10" id="KW-0573">Peptidoglycan synthesis</keyword>
<dbReference type="Pfam" id="PF01225">
    <property type="entry name" value="Mur_ligase"/>
    <property type="match status" value="1"/>
</dbReference>
<sequence length="439" mass="48612">MWRKYQKIHMVGIGGSGMSGIAEVLHNLGFMVTGSDIQRKDITERLEKLGIKIFYGHAPENVEGAEVVVVSTAIPPDNPEVLYAHEKKIPVIPRAEMLAELMRMKYSIAVSGAHGKTTTTSMIASILEKAGYDPTVVVGGRIRGMGTGGKLGQSEYLVAEADESDGSFLKLFPTISVITNIDEEHIDTYGDMENLKNAFIEFANKVPFYGCTVISIDDPGARELLPRIKRRVLTFGLSRQADFEARELELKGLGSSYSLYVRGEPMGKVRLGVPGIFNVRNSLAAFATAFELDISPGVAIEALESFKGVMRRFEIKGEKKGIMVVDDYAHHPVEIEAVLKAARRFWEGRIIVLFQPHRYSRTRRLYRRFGSAFHLADILIVTSIYPAGEKPLPGVTSELIYNAARDAGHREVYLIEDLDEAGKFLLETLKEGDLVITMG</sequence>
<feature type="non-terminal residue" evidence="18">
    <location>
        <position position="439"/>
    </location>
</feature>
<accession>A0A7C0XB95</accession>
<dbReference type="Gene3D" id="3.90.190.20">
    <property type="entry name" value="Mur ligase, C-terminal domain"/>
    <property type="match status" value="1"/>
</dbReference>
<dbReference type="PANTHER" id="PTHR43445">
    <property type="entry name" value="UDP-N-ACETYLMURAMATE--L-ALANINE LIGASE-RELATED"/>
    <property type="match status" value="1"/>
</dbReference>
<evidence type="ECO:0000256" key="1">
    <source>
        <dbReference type="ARBA" id="ARBA00004496"/>
    </source>
</evidence>
<comment type="caution">
    <text evidence="18">The sequence shown here is derived from an EMBL/GenBank/DDBJ whole genome shotgun (WGS) entry which is preliminary data.</text>
</comment>
<evidence type="ECO:0000256" key="8">
    <source>
        <dbReference type="ARBA" id="ARBA00022840"/>
    </source>
</evidence>
<name>A0A7C0XB95_UNCW3</name>
<evidence type="ECO:0000256" key="10">
    <source>
        <dbReference type="ARBA" id="ARBA00022984"/>
    </source>
</evidence>
<dbReference type="EMBL" id="DRBW01000172">
    <property type="protein sequence ID" value="HDM90424.1"/>
    <property type="molecule type" value="Genomic_DNA"/>
</dbReference>
<proteinExistence type="inferred from homology"/>
<feature type="domain" description="Mur ligase central" evidence="17">
    <location>
        <begin position="110"/>
        <end position="289"/>
    </location>
</feature>
<organism evidence="18">
    <name type="scientific">candidate division WOR-3 bacterium</name>
    <dbReference type="NCBI Taxonomy" id="2052148"/>
    <lineage>
        <taxon>Bacteria</taxon>
        <taxon>Bacteria division WOR-3</taxon>
    </lineage>
</organism>
<dbReference type="Gene3D" id="3.40.50.720">
    <property type="entry name" value="NAD(P)-binding Rossmann-like Domain"/>
    <property type="match status" value="1"/>
</dbReference>
<evidence type="ECO:0000256" key="9">
    <source>
        <dbReference type="ARBA" id="ARBA00022960"/>
    </source>
</evidence>
<evidence type="ECO:0000256" key="6">
    <source>
        <dbReference type="ARBA" id="ARBA00022618"/>
    </source>
</evidence>
<dbReference type="Pfam" id="PF02875">
    <property type="entry name" value="Mur_ligase_C"/>
    <property type="match status" value="1"/>
</dbReference>
<dbReference type="InterPro" id="IPR005758">
    <property type="entry name" value="UDP-N-AcMur_Ala_ligase_MurC"/>
</dbReference>
<keyword evidence="4" id="KW-0963">Cytoplasm</keyword>
<dbReference type="PANTHER" id="PTHR43445:SF3">
    <property type="entry name" value="UDP-N-ACETYLMURAMATE--L-ALANINE LIGASE"/>
    <property type="match status" value="1"/>
</dbReference>
<evidence type="ECO:0000256" key="11">
    <source>
        <dbReference type="ARBA" id="ARBA00023306"/>
    </source>
</evidence>
<dbReference type="HAMAP" id="MF_00046">
    <property type="entry name" value="MurC"/>
    <property type="match status" value="1"/>
</dbReference>
<evidence type="ECO:0000256" key="13">
    <source>
        <dbReference type="ARBA" id="ARBA00047833"/>
    </source>
</evidence>
<gene>
    <name evidence="18" type="ORF">ENG67_04355</name>
</gene>
<keyword evidence="7" id="KW-0547">Nucleotide-binding</keyword>
<comment type="pathway">
    <text evidence="2">Cell wall biogenesis; peptidoglycan biosynthesis.</text>
</comment>
<dbReference type="Gene3D" id="3.40.1190.10">
    <property type="entry name" value="Mur-like, catalytic domain"/>
    <property type="match status" value="1"/>
</dbReference>
<comment type="subcellular location">
    <subcellularLocation>
        <location evidence="1">Cytoplasm</location>
    </subcellularLocation>
</comment>
<dbReference type="GO" id="GO:0005737">
    <property type="term" value="C:cytoplasm"/>
    <property type="evidence" value="ECO:0007669"/>
    <property type="project" value="UniProtKB-SubCell"/>
</dbReference>
<dbReference type="InterPro" id="IPR000713">
    <property type="entry name" value="Mur_ligase_N"/>
</dbReference>
<keyword evidence="9" id="KW-0133">Cell shape</keyword>
<keyword evidence="11" id="KW-0131">Cell cycle</keyword>
<dbReference type="InterPro" id="IPR013221">
    <property type="entry name" value="Mur_ligase_cen"/>
</dbReference>
<keyword evidence="12" id="KW-0961">Cell wall biogenesis/degradation</keyword>
<dbReference type="GO" id="GO:0005524">
    <property type="term" value="F:ATP binding"/>
    <property type="evidence" value="ECO:0007669"/>
    <property type="project" value="UniProtKB-KW"/>
</dbReference>
<comment type="catalytic activity">
    <reaction evidence="13">
        <text>UDP-N-acetyl-alpha-D-muramate + L-alanine + ATP = UDP-N-acetyl-alpha-D-muramoyl-L-alanine + ADP + phosphate + H(+)</text>
        <dbReference type="Rhea" id="RHEA:23372"/>
        <dbReference type="ChEBI" id="CHEBI:15378"/>
        <dbReference type="ChEBI" id="CHEBI:30616"/>
        <dbReference type="ChEBI" id="CHEBI:43474"/>
        <dbReference type="ChEBI" id="CHEBI:57972"/>
        <dbReference type="ChEBI" id="CHEBI:70757"/>
        <dbReference type="ChEBI" id="CHEBI:83898"/>
        <dbReference type="ChEBI" id="CHEBI:456216"/>
        <dbReference type="EC" id="6.3.2.8"/>
    </reaction>
</comment>